<proteinExistence type="predicted"/>
<dbReference type="EMBL" id="BQNB010008849">
    <property type="protein sequence ID" value="GJS55147.1"/>
    <property type="molecule type" value="Genomic_DNA"/>
</dbReference>
<evidence type="ECO:0000313" key="1">
    <source>
        <dbReference type="EMBL" id="GJS55147.1"/>
    </source>
</evidence>
<organism evidence="1 2">
    <name type="scientific">Tanacetum coccineum</name>
    <dbReference type="NCBI Taxonomy" id="301880"/>
    <lineage>
        <taxon>Eukaryota</taxon>
        <taxon>Viridiplantae</taxon>
        <taxon>Streptophyta</taxon>
        <taxon>Embryophyta</taxon>
        <taxon>Tracheophyta</taxon>
        <taxon>Spermatophyta</taxon>
        <taxon>Magnoliopsida</taxon>
        <taxon>eudicotyledons</taxon>
        <taxon>Gunneridae</taxon>
        <taxon>Pentapetalae</taxon>
        <taxon>asterids</taxon>
        <taxon>campanulids</taxon>
        <taxon>Asterales</taxon>
        <taxon>Asteraceae</taxon>
        <taxon>Asteroideae</taxon>
        <taxon>Anthemideae</taxon>
        <taxon>Anthemidinae</taxon>
        <taxon>Tanacetum</taxon>
    </lineage>
</organism>
<reference evidence="1" key="1">
    <citation type="journal article" date="2022" name="Int. J. Mol. Sci.">
        <title>Draft Genome of Tanacetum Coccineum: Genomic Comparison of Closely Related Tanacetum-Family Plants.</title>
        <authorList>
            <person name="Yamashiro T."/>
            <person name="Shiraishi A."/>
            <person name="Nakayama K."/>
            <person name="Satake H."/>
        </authorList>
    </citation>
    <scope>NUCLEOTIDE SEQUENCE</scope>
</reference>
<reference evidence="1" key="2">
    <citation type="submission" date="2022-01" db="EMBL/GenBank/DDBJ databases">
        <authorList>
            <person name="Yamashiro T."/>
            <person name="Shiraishi A."/>
            <person name="Satake H."/>
            <person name="Nakayama K."/>
        </authorList>
    </citation>
    <scope>NUCLEOTIDE SEQUENCE</scope>
</reference>
<dbReference type="Proteomes" id="UP001151760">
    <property type="component" value="Unassembled WGS sequence"/>
</dbReference>
<name>A0ABQ4WQJ7_9ASTR</name>
<comment type="caution">
    <text evidence="1">The sequence shown here is derived from an EMBL/GenBank/DDBJ whole genome shotgun (WGS) entry which is preliminary data.</text>
</comment>
<accession>A0ABQ4WQJ7</accession>
<protein>
    <submittedName>
        <fullName evidence="1">Uncharacterized protein</fullName>
    </submittedName>
</protein>
<sequence>MGCLPRSACLGSRCLTHHKDLLVLGESLEIWNYQVWYVPSKVMLDAMTIHFVFGRWLEKAQQRAIVGQKKPESKILLAVRLAQMFPRWSIVQADENLKSFNACHTRQIQLIPPILNKKGSSRYNDLLAEVSLLYINNFLKSNSLEVENPSEQSSLALASFFAKRYGPDEFNKGSLEVRATSVVFSYSTSKVHRLRRNWASKTKHPKANLETHLIEQQWLKNGVVFGSGPTDVDGAVLFCEQEGALGPSCHHRGNGFTTEEVGIGGSVPDPDGEAVFLCRAELSRAWFFLSKSMLVTISLSSRQHQMKQLGGRVRTYQLATTALARV</sequence>
<gene>
    <name evidence="1" type="ORF">Tco_0628509</name>
</gene>
<keyword evidence="2" id="KW-1185">Reference proteome</keyword>
<evidence type="ECO:0000313" key="2">
    <source>
        <dbReference type="Proteomes" id="UP001151760"/>
    </source>
</evidence>